<keyword evidence="3" id="KW-0732">Signal</keyword>
<comment type="similarity">
    <text evidence="1">Belongs to the CRISP family.</text>
</comment>
<feature type="signal peptide" evidence="3">
    <location>
        <begin position="1"/>
        <end position="23"/>
    </location>
</feature>
<dbReference type="PROSITE" id="PS01010">
    <property type="entry name" value="CRISP_2"/>
    <property type="match status" value="1"/>
</dbReference>
<dbReference type="PANTHER" id="PTHR10334">
    <property type="entry name" value="CYSTEINE-RICH SECRETORY PROTEIN-RELATED"/>
    <property type="match status" value="1"/>
</dbReference>
<evidence type="ECO:0000256" key="2">
    <source>
        <dbReference type="ARBA" id="ARBA00023157"/>
    </source>
</evidence>
<evidence type="ECO:0000313" key="5">
    <source>
        <dbReference type="EMBL" id="ETE66785.1"/>
    </source>
</evidence>
<feature type="domain" description="SCP" evidence="4">
    <location>
        <begin position="213"/>
        <end position="320"/>
    </location>
</feature>
<dbReference type="GO" id="GO:0005576">
    <property type="term" value="C:extracellular region"/>
    <property type="evidence" value="ECO:0007669"/>
    <property type="project" value="InterPro"/>
</dbReference>
<evidence type="ECO:0000256" key="1">
    <source>
        <dbReference type="ARBA" id="ARBA00009923"/>
    </source>
</evidence>
<feature type="domain" description="SCP" evidence="4">
    <location>
        <begin position="35"/>
        <end position="184"/>
    </location>
</feature>
<protein>
    <submittedName>
        <fullName evidence="5">Glioma pathogenesis-related protein 1</fullName>
    </submittedName>
</protein>
<dbReference type="Gene3D" id="3.40.33.10">
    <property type="entry name" value="CAP"/>
    <property type="match status" value="2"/>
</dbReference>
<gene>
    <name evidence="5" type="primary">Glipr1</name>
    <name evidence="5" type="ORF">L345_07426</name>
</gene>
<dbReference type="InterPro" id="IPR018244">
    <property type="entry name" value="Allrgn_V5/Tpx1_CS"/>
</dbReference>
<dbReference type="SMART" id="SM00198">
    <property type="entry name" value="SCP"/>
    <property type="match status" value="2"/>
</dbReference>
<reference evidence="5 6" key="1">
    <citation type="journal article" date="2013" name="Proc. Natl. Acad. Sci. U.S.A.">
        <title>The king cobra genome reveals dynamic gene evolution and adaptation in the snake venom system.</title>
        <authorList>
            <person name="Vonk F.J."/>
            <person name="Casewell N.R."/>
            <person name="Henkel C.V."/>
            <person name="Heimberg A.M."/>
            <person name="Jansen H.J."/>
            <person name="McCleary R.J."/>
            <person name="Kerkkamp H.M."/>
            <person name="Vos R.A."/>
            <person name="Guerreiro I."/>
            <person name="Calvete J.J."/>
            <person name="Wuster W."/>
            <person name="Woods A.E."/>
            <person name="Logan J.M."/>
            <person name="Harrison R.A."/>
            <person name="Castoe T.A."/>
            <person name="de Koning A.P."/>
            <person name="Pollock D.D."/>
            <person name="Yandell M."/>
            <person name="Calderon D."/>
            <person name="Renjifo C."/>
            <person name="Currier R.B."/>
            <person name="Salgado D."/>
            <person name="Pla D."/>
            <person name="Sanz L."/>
            <person name="Hyder A.S."/>
            <person name="Ribeiro J.M."/>
            <person name="Arntzen J.W."/>
            <person name="van den Thillart G.E."/>
            <person name="Boetzer M."/>
            <person name="Pirovano W."/>
            <person name="Dirks R.P."/>
            <person name="Spaink H.P."/>
            <person name="Duboule D."/>
            <person name="McGlinn E."/>
            <person name="Kini R.M."/>
            <person name="Richardson M.K."/>
        </authorList>
    </citation>
    <scope>NUCLEOTIDE SEQUENCE</scope>
    <source>
        <tissue evidence="5">Blood</tissue>
    </source>
</reference>
<evidence type="ECO:0000256" key="3">
    <source>
        <dbReference type="SAM" id="SignalP"/>
    </source>
</evidence>
<dbReference type="Proteomes" id="UP000018936">
    <property type="component" value="Unassembled WGS sequence"/>
</dbReference>
<organism evidence="5 6">
    <name type="scientific">Ophiophagus hannah</name>
    <name type="common">King cobra</name>
    <name type="synonym">Naja hannah</name>
    <dbReference type="NCBI Taxonomy" id="8665"/>
    <lineage>
        <taxon>Eukaryota</taxon>
        <taxon>Metazoa</taxon>
        <taxon>Chordata</taxon>
        <taxon>Craniata</taxon>
        <taxon>Vertebrata</taxon>
        <taxon>Euteleostomi</taxon>
        <taxon>Lepidosauria</taxon>
        <taxon>Squamata</taxon>
        <taxon>Bifurcata</taxon>
        <taxon>Unidentata</taxon>
        <taxon>Episquamata</taxon>
        <taxon>Toxicofera</taxon>
        <taxon>Serpentes</taxon>
        <taxon>Colubroidea</taxon>
        <taxon>Elapidae</taxon>
        <taxon>Elapinae</taxon>
        <taxon>Ophiophagus</taxon>
    </lineage>
</organism>
<sequence>MRSLWWWWGAAGLLTLFFGEVRSKFAPLPDINNRTFIKQYIDIHNKFRSEVHPSASNMLYMTFDLALARIARAWANKCVWKHNPNQKYHPDHKFKPTGENMWMGSASTNPINIENPIAAFNSEVKYYTVSTHQCTKVCGHYTQVVWATSYKVGCAVVYCRYMDGKEKNNNVVVCNYAPAGNYRGVRPYKEGKPCSNCPKGDTCKDNLCRNSEREKENSLRISSVDPPASNMKRMSWDHDLAKTALGWANMCQFNHNPDLQSPGKAHPNFTIVGENIWTGSIWYFNVTSALTNWYNEVQYYNYATRRCKHVCGHYTQVKYG</sequence>
<keyword evidence="2" id="KW-1015">Disulfide bond</keyword>
<dbReference type="SUPFAM" id="SSF55797">
    <property type="entry name" value="PR-1-like"/>
    <property type="match status" value="2"/>
</dbReference>
<dbReference type="AlphaFoldDB" id="V8NXJ6"/>
<keyword evidence="6" id="KW-1185">Reference proteome</keyword>
<feature type="non-terminal residue" evidence="5">
    <location>
        <position position="1"/>
    </location>
</feature>
<accession>V8NXJ6</accession>
<evidence type="ECO:0000259" key="4">
    <source>
        <dbReference type="SMART" id="SM00198"/>
    </source>
</evidence>
<feature type="chain" id="PRO_5004771098" evidence="3">
    <location>
        <begin position="24"/>
        <end position="320"/>
    </location>
</feature>
<dbReference type="PRINTS" id="PR00837">
    <property type="entry name" value="V5TPXLIKE"/>
</dbReference>
<name>V8NXJ6_OPHHA</name>
<evidence type="ECO:0000313" key="6">
    <source>
        <dbReference type="Proteomes" id="UP000018936"/>
    </source>
</evidence>
<proteinExistence type="inferred from homology"/>
<dbReference type="InterPro" id="IPR001283">
    <property type="entry name" value="CRISP-related"/>
</dbReference>
<dbReference type="InterPro" id="IPR035940">
    <property type="entry name" value="CAP_sf"/>
</dbReference>
<dbReference type="Pfam" id="PF00188">
    <property type="entry name" value="CAP"/>
    <property type="match status" value="2"/>
</dbReference>
<dbReference type="OrthoDB" id="43654at2759"/>
<dbReference type="InterPro" id="IPR014044">
    <property type="entry name" value="CAP_dom"/>
</dbReference>
<dbReference type="PROSITE" id="PS01009">
    <property type="entry name" value="CRISP_1"/>
    <property type="match status" value="1"/>
</dbReference>
<comment type="caution">
    <text evidence="5">The sequence shown here is derived from an EMBL/GenBank/DDBJ whole genome shotgun (WGS) entry which is preliminary data.</text>
</comment>
<dbReference type="EMBL" id="AZIM01001476">
    <property type="protein sequence ID" value="ETE66785.1"/>
    <property type="molecule type" value="Genomic_DNA"/>
</dbReference>